<feature type="compositionally biased region" description="Basic residues" evidence="1">
    <location>
        <begin position="409"/>
        <end position="430"/>
    </location>
</feature>
<feature type="compositionally biased region" description="Gly residues" evidence="1">
    <location>
        <begin position="218"/>
        <end position="252"/>
    </location>
</feature>
<feature type="region of interest" description="Disordered" evidence="1">
    <location>
        <begin position="115"/>
        <end position="469"/>
    </location>
</feature>
<proteinExistence type="predicted"/>
<organism evidence="2 3">
    <name type="scientific">Streptomyces dengpaensis</name>
    <dbReference type="NCBI Taxonomy" id="2049881"/>
    <lineage>
        <taxon>Bacteria</taxon>
        <taxon>Bacillati</taxon>
        <taxon>Actinomycetota</taxon>
        <taxon>Actinomycetes</taxon>
        <taxon>Kitasatosporales</taxon>
        <taxon>Streptomycetaceae</taxon>
        <taxon>Streptomyces</taxon>
    </lineage>
</organism>
<evidence type="ECO:0000256" key="1">
    <source>
        <dbReference type="SAM" id="MobiDB-lite"/>
    </source>
</evidence>
<keyword evidence="2" id="KW-0614">Plasmid</keyword>
<feature type="region of interest" description="Disordered" evidence="1">
    <location>
        <begin position="1"/>
        <end position="80"/>
    </location>
</feature>
<evidence type="ECO:0000313" key="2">
    <source>
        <dbReference type="EMBL" id="AVH61846.1"/>
    </source>
</evidence>
<feature type="compositionally biased region" description="Pro residues" evidence="1">
    <location>
        <begin position="353"/>
        <end position="363"/>
    </location>
</feature>
<dbReference type="Proteomes" id="UP000238413">
    <property type="component" value="Plasmid unnamed2"/>
</dbReference>
<accession>A0ABN5IFC9</accession>
<gene>
    <name evidence="2" type="ORF">C4B68_40790</name>
</gene>
<feature type="compositionally biased region" description="Basic residues" evidence="1">
    <location>
        <begin position="314"/>
        <end position="325"/>
    </location>
</feature>
<geneLocation type="plasmid" evidence="2 3">
    <name>unnamed2</name>
</geneLocation>
<feature type="compositionally biased region" description="Basic and acidic residues" evidence="1">
    <location>
        <begin position="277"/>
        <end position="313"/>
    </location>
</feature>
<feature type="compositionally biased region" description="Acidic residues" evidence="1">
    <location>
        <begin position="52"/>
        <end position="64"/>
    </location>
</feature>
<feature type="compositionally biased region" description="Gly residues" evidence="1">
    <location>
        <begin position="198"/>
        <end position="211"/>
    </location>
</feature>
<feature type="compositionally biased region" description="Basic and acidic residues" evidence="1">
    <location>
        <begin position="115"/>
        <end position="132"/>
    </location>
</feature>
<keyword evidence="3" id="KW-1185">Reference proteome</keyword>
<protein>
    <submittedName>
        <fullName evidence="2">Uncharacterized protein</fullName>
    </submittedName>
</protein>
<evidence type="ECO:0000313" key="3">
    <source>
        <dbReference type="Proteomes" id="UP000238413"/>
    </source>
</evidence>
<sequence length="663" mass="68249">MTDDGRGADVITLPMLNLAPPGGAPDDGVPPPPEAGDLAPPPDFFLPFPTPGDDDDSSTVDPDDVAPQMVANASSGTGTPARATASMAMVTMAAIAVAALRGTWSVANYLKARREHHDAVADKAREAADKQKVTNAAAGAKKGAQSGPEFGRGATGKGGGGRSGGSGAGGGSGRGTFGQQQRPSPKGGGRGSSANGSAGAGGRGTGAGAGPKGSKNGPAGGGSRTSGPGSSGKGSKGAAGGGTGSSGPGSGSSRGSTSGAKRSPGTLGKLATGRQQRKNDEAKAGRQATADERKADLADRAAARKEAAAEAADRRKRRAEKRKAKREREKAGGTSPKTPKPTSKVDLTKKPKPTPTPTPPPKPTSKVDLTKKPKPTPTQKVDLTKKPKPTPTQKVDLTKKPKPTSSKGGTKKTPKPPRTKKPRSGRRNPKPKGSTTGPRTGRRRRKGRTTTDPGSMPGGDGEWLRPPPGWDVTYKVEVEVIRPEPRRRQPAGITAGRRELPAGSSGQVTPTRSVPKESPIVMGTAVAVGEVGDTQFVDAELTVYDLIESDEEMGEQILQGVDHMNLVAAKCEGLKSGLESLYAMCIEKKVPGVLVMWCIRLMERAGSVQDKAEALRDSLPRASEAILTARDTAVEADKLRADRVKEAGHVAPAEREYHDRSGA</sequence>
<name>A0ABN5IFC9_9ACTN</name>
<feature type="region of interest" description="Disordered" evidence="1">
    <location>
        <begin position="485"/>
        <end position="515"/>
    </location>
</feature>
<feature type="compositionally biased region" description="Gly residues" evidence="1">
    <location>
        <begin position="153"/>
        <end position="176"/>
    </location>
</feature>
<dbReference type="EMBL" id="CP026654">
    <property type="protein sequence ID" value="AVH61846.1"/>
    <property type="molecule type" value="Genomic_DNA"/>
</dbReference>
<dbReference type="RefSeq" id="WP_099505604.1">
    <property type="nucleotide sequence ID" value="NZ_CP026654.1"/>
</dbReference>
<feature type="compositionally biased region" description="Low complexity" evidence="1">
    <location>
        <begin position="253"/>
        <end position="263"/>
    </location>
</feature>
<reference evidence="2 3" key="1">
    <citation type="submission" date="2018-02" db="EMBL/GenBank/DDBJ databases">
        <title>Complete genome sequence of Streptomyces dengpaensis, the producer of angucyclines.</title>
        <authorList>
            <person name="Yumei L."/>
        </authorList>
    </citation>
    <scope>NUCLEOTIDE SEQUENCE [LARGE SCALE GENOMIC DNA]</scope>
    <source>
        <strain evidence="2 3">XZHG99</strain>
        <plasmid evidence="2 3">unnamed2</plasmid>
    </source>
</reference>
<feature type="compositionally biased region" description="Pro residues" evidence="1">
    <location>
        <begin position="28"/>
        <end position="50"/>
    </location>
</feature>